<dbReference type="OrthoDB" id="4408415at2"/>
<dbReference type="Proteomes" id="UP000271426">
    <property type="component" value="Chromosome"/>
</dbReference>
<name>A0A3G6IVZ3_9CORY</name>
<protein>
    <submittedName>
        <fullName evidence="1">Uncharacterized protein</fullName>
    </submittedName>
</protein>
<dbReference type="AlphaFoldDB" id="A0A3G6IVZ3"/>
<accession>A0A3G6IVZ3</accession>
<proteinExistence type="predicted"/>
<dbReference type="KEGG" id="cpso:CPPEL_08570"/>
<dbReference type="RefSeq" id="WP_123960697.1">
    <property type="nucleotide sequence ID" value="NZ_CP033898.1"/>
</dbReference>
<keyword evidence="2" id="KW-1185">Reference proteome</keyword>
<evidence type="ECO:0000313" key="1">
    <source>
        <dbReference type="EMBL" id="AZA09817.1"/>
    </source>
</evidence>
<organism evidence="1 2">
    <name type="scientific">Corynebacterium pseudopelargi</name>
    <dbReference type="NCBI Taxonomy" id="2080757"/>
    <lineage>
        <taxon>Bacteria</taxon>
        <taxon>Bacillati</taxon>
        <taxon>Actinomycetota</taxon>
        <taxon>Actinomycetes</taxon>
        <taxon>Mycobacteriales</taxon>
        <taxon>Corynebacteriaceae</taxon>
        <taxon>Corynebacterium</taxon>
    </lineage>
</organism>
<sequence length="138" mass="15239">MLVAIPGRNLLKKLPPAPLRPHEATTYPTPAIDPALRQQASSMLQHALEVAAGMRVVASLKQRYFSEQVRRHITARLVGGQRIDSSVKLESLHLRIHGQRIDAVGSATSKKRSFGYLAQFEPAIGNTPGLRMRSLRVL</sequence>
<dbReference type="EMBL" id="CP033898">
    <property type="protein sequence ID" value="AZA09817.1"/>
    <property type="molecule type" value="Genomic_DNA"/>
</dbReference>
<evidence type="ECO:0000313" key="2">
    <source>
        <dbReference type="Proteomes" id="UP000271426"/>
    </source>
</evidence>
<reference evidence="1 2" key="1">
    <citation type="submission" date="2018-11" db="EMBL/GenBank/DDBJ databases">
        <authorList>
            <person name="Kleinhagauer T."/>
            <person name="Glaeser S.P."/>
            <person name="Spergser J."/>
            <person name="Ruckert C."/>
            <person name="Kaempfer P."/>
            <person name="Busse H.-J."/>
        </authorList>
    </citation>
    <scope>NUCLEOTIDE SEQUENCE [LARGE SCALE GENOMIC DNA]</scope>
    <source>
        <strain evidence="1 2">812CH</strain>
    </source>
</reference>
<gene>
    <name evidence="1" type="ORF">CPPEL_08570</name>
</gene>